<dbReference type="RefSeq" id="WP_207248257.1">
    <property type="nucleotide sequence ID" value="NZ_JAFMOF010000004.1"/>
</dbReference>
<accession>A0A939FP95</accession>
<dbReference type="AlphaFoldDB" id="A0A939FP95"/>
<comment type="caution">
    <text evidence="2">The sequence shown here is derived from an EMBL/GenBank/DDBJ whole genome shotgun (WGS) entry which is preliminary data.</text>
</comment>
<feature type="domain" description="Immunity protein 63" evidence="1">
    <location>
        <begin position="46"/>
        <end position="125"/>
    </location>
</feature>
<gene>
    <name evidence="2" type="ORF">J1792_24965</name>
</gene>
<keyword evidence="3" id="KW-1185">Reference proteome</keyword>
<name>A0A939FP95_9ACTN</name>
<sequence length="135" mass="15262">MTITVSDVMVAARDMAAKLEVSVRSVIAFSACSDFSAYVDIDGDDLHWIVAERAGREVKRRTTDSLDELMHWLAVEVTFDMARAWGMKQRNLFPEREVTGTDRLAKQVELLRRLDGSWAAQAQAQHDDAYSHAFD</sequence>
<evidence type="ECO:0000259" key="1">
    <source>
        <dbReference type="Pfam" id="PF15599"/>
    </source>
</evidence>
<dbReference type="Pfam" id="PF15599">
    <property type="entry name" value="Imm63"/>
    <property type="match status" value="1"/>
</dbReference>
<proteinExistence type="predicted"/>
<organism evidence="2 3">
    <name type="scientific">Streptomyces triculaminicus</name>
    <dbReference type="NCBI Taxonomy" id="2816232"/>
    <lineage>
        <taxon>Bacteria</taxon>
        <taxon>Bacillati</taxon>
        <taxon>Actinomycetota</taxon>
        <taxon>Actinomycetes</taxon>
        <taxon>Kitasatosporales</taxon>
        <taxon>Streptomycetaceae</taxon>
        <taxon>Streptomyces</taxon>
    </lineage>
</organism>
<dbReference type="EMBL" id="JAFMOF010000004">
    <property type="protein sequence ID" value="MBO0655906.1"/>
    <property type="molecule type" value="Genomic_DNA"/>
</dbReference>
<dbReference type="InterPro" id="IPR028952">
    <property type="entry name" value="Imm63"/>
</dbReference>
<dbReference type="Proteomes" id="UP000664781">
    <property type="component" value="Unassembled WGS sequence"/>
</dbReference>
<reference evidence="2" key="1">
    <citation type="submission" date="2021-03" db="EMBL/GenBank/DDBJ databases">
        <title>Streptomyces strains.</title>
        <authorList>
            <person name="Lund M.B."/>
            <person name="Toerring T."/>
        </authorList>
    </citation>
    <scope>NUCLEOTIDE SEQUENCE</scope>
    <source>
        <strain evidence="2">JCM 4242</strain>
    </source>
</reference>
<evidence type="ECO:0000313" key="2">
    <source>
        <dbReference type="EMBL" id="MBO0655906.1"/>
    </source>
</evidence>
<protein>
    <recommendedName>
        <fullName evidence="1">Immunity protein 63 domain-containing protein</fullName>
    </recommendedName>
</protein>
<evidence type="ECO:0000313" key="3">
    <source>
        <dbReference type="Proteomes" id="UP000664781"/>
    </source>
</evidence>